<evidence type="ECO:0000313" key="1">
    <source>
        <dbReference type="EMBL" id="MBU3077936.1"/>
    </source>
</evidence>
<dbReference type="Proteomes" id="UP000776276">
    <property type="component" value="Unassembled WGS sequence"/>
</dbReference>
<organism evidence="1 2">
    <name type="scientific">Sphingomonas quercus</name>
    <dbReference type="NCBI Taxonomy" id="2842451"/>
    <lineage>
        <taxon>Bacteria</taxon>
        <taxon>Pseudomonadati</taxon>
        <taxon>Pseudomonadota</taxon>
        <taxon>Alphaproteobacteria</taxon>
        <taxon>Sphingomonadales</taxon>
        <taxon>Sphingomonadaceae</taxon>
        <taxon>Sphingomonas</taxon>
    </lineage>
</organism>
<gene>
    <name evidence="1" type="ORF">KOF26_08670</name>
</gene>
<keyword evidence="2" id="KW-1185">Reference proteome</keyword>
<proteinExistence type="predicted"/>
<dbReference type="RefSeq" id="WP_216323293.1">
    <property type="nucleotide sequence ID" value="NZ_JAHKRT010000004.1"/>
</dbReference>
<dbReference type="EMBL" id="JAHKRT010000004">
    <property type="protein sequence ID" value="MBU3077936.1"/>
    <property type="molecule type" value="Genomic_DNA"/>
</dbReference>
<comment type="caution">
    <text evidence="1">The sequence shown here is derived from an EMBL/GenBank/DDBJ whole genome shotgun (WGS) entry which is preliminary data.</text>
</comment>
<accession>A0ABS6BJE2</accession>
<reference evidence="1 2" key="1">
    <citation type="submission" date="2021-06" db="EMBL/GenBank/DDBJ databases">
        <title>Sphingomonas sp. XMGL2, whole genome shotgun sequencing project.</title>
        <authorList>
            <person name="Zhao G."/>
            <person name="Shen L."/>
        </authorList>
    </citation>
    <scope>NUCLEOTIDE SEQUENCE [LARGE SCALE GENOMIC DNA]</scope>
    <source>
        <strain evidence="1 2">XMGL2</strain>
    </source>
</reference>
<evidence type="ECO:0000313" key="2">
    <source>
        <dbReference type="Proteomes" id="UP000776276"/>
    </source>
</evidence>
<sequence>MLMQRIGVPRLTPSEWSAVSIALGDATRPGAMPAEQGTLIGALRRLYGLITGNVPPTPLSDPRLETLRRFVFATRRSQRIAEQYVPELFAHGFSRAQVEAIALLSA</sequence>
<name>A0ABS6BJE2_9SPHN</name>
<protein>
    <submittedName>
        <fullName evidence="1">Uncharacterized protein</fullName>
    </submittedName>
</protein>